<dbReference type="GO" id="GO:0006508">
    <property type="term" value="P:proteolysis"/>
    <property type="evidence" value="ECO:0007669"/>
    <property type="project" value="InterPro"/>
</dbReference>
<feature type="repeat" description="PPR" evidence="3">
    <location>
        <begin position="139"/>
        <end position="173"/>
    </location>
</feature>
<dbReference type="InParanoid" id="A0A251SGW9"/>
<organism evidence="5 6">
    <name type="scientific">Helianthus annuus</name>
    <name type="common">Common sunflower</name>
    <dbReference type="NCBI Taxonomy" id="4232"/>
    <lineage>
        <taxon>Eukaryota</taxon>
        <taxon>Viridiplantae</taxon>
        <taxon>Streptophyta</taxon>
        <taxon>Embryophyta</taxon>
        <taxon>Tracheophyta</taxon>
        <taxon>Spermatophyta</taxon>
        <taxon>Magnoliopsida</taxon>
        <taxon>eudicotyledons</taxon>
        <taxon>Gunneridae</taxon>
        <taxon>Pentapetalae</taxon>
        <taxon>asterids</taxon>
        <taxon>campanulids</taxon>
        <taxon>Asterales</taxon>
        <taxon>Asteraceae</taxon>
        <taxon>Asteroideae</taxon>
        <taxon>Heliantheae alliance</taxon>
        <taxon>Heliantheae</taxon>
        <taxon>Helianthus</taxon>
    </lineage>
</organism>
<dbReference type="PANTHER" id="PTHR47926:SF523">
    <property type="entry name" value="DYW DOMAIN-CONTAINING PROTEIN"/>
    <property type="match status" value="1"/>
</dbReference>
<dbReference type="Proteomes" id="UP000215914">
    <property type="component" value="Chromosome 14"/>
</dbReference>
<proteinExistence type="inferred from homology"/>
<sequence length="737" mass="81655">MGGYFGNLNLTQANTSAKSSSLFEFSSTMASISRTLTPTKTHKLQPLQYNNQKSQQTLNPSNPISNSHQTKILESKLVSLLDTSDNLNQSKQIHAHIIRKGLDQCCYVITKLIRVLTAKFNVPVDPYPIRLFQHVKRPNPFLFTALIRGYVMQGSLMESVGMYSLMRRHGIGPVSFTFTGLLKGCVGVGGGGLGVQIHGQVVKFGGFESDLYVGNTLIDMYVRCELLGSARKVFDEMPERDAISWTSLIVAYARQGSMEEAGELFDGMPVKDMVAWTTMVMGFSQNGKPREALECFDRMLEARVETDEVTLASVISACAQLGATKYAKWVQDVADRAGLGATDNIVIGSALINMYAKCGCIEEARNVFDKMKNKNVYSYSSLILGLAMHGCAQEAISLFEKMLKTDIKPNKVTFLGVLSACCHAGLVQQGQNFFVAMEKEHGVARTVDHYTCIVDLLGRAGLIKDAYDIIKTMPMAPHAGVWGALLGACRIHGNPDIAKIAASHLFELEPNAIGNYILLSNTYASARKWNEVSRIRALFRSKGLKKNPASSWVEGEKGVIHEFFAGDMNHPRTSEIKRELEDLVYKLMLDGYTPVLSCVPYDVSDDEKKRILLGHSEKLALAYGLLVDCGIIRIMKNVRICEDCHVVMCGASKISGREIIVRDNTRFHHFCNGFGAAVMSLEHWYYGKSSPFKSWTTENLQFLSSKQALFDLAAFRQFYQASSAFSSFIKSEWSITG</sequence>
<evidence type="ECO:0000259" key="4">
    <source>
        <dbReference type="Pfam" id="PF14432"/>
    </source>
</evidence>
<dbReference type="GO" id="GO:0070008">
    <property type="term" value="F:serine-type exopeptidase activity"/>
    <property type="evidence" value="ECO:0007669"/>
    <property type="project" value="InterPro"/>
</dbReference>
<evidence type="ECO:0000256" key="3">
    <source>
        <dbReference type="PROSITE-ProRule" id="PRU00708"/>
    </source>
</evidence>
<accession>A0A251SGW9</accession>
<evidence type="ECO:0000256" key="1">
    <source>
        <dbReference type="ARBA" id="ARBA00006643"/>
    </source>
</evidence>
<dbReference type="Pfam" id="PF20431">
    <property type="entry name" value="E_motif"/>
    <property type="match status" value="1"/>
</dbReference>
<dbReference type="Gene3D" id="1.25.40.10">
    <property type="entry name" value="Tetratricopeptide repeat domain"/>
    <property type="match status" value="3"/>
</dbReference>
<dbReference type="InterPro" id="IPR046960">
    <property type="entry name" value="PPR_At4g14850-like_plant"/>
</dbReference>
<comment type="similarity">
    <text evidence="1">Belongs to the PPR family. PCMP-H subfamily.</text>
</comment>
<dbReference type="InterPro" id="IPR011990">
    <property type="entry name" value="TPR-like_helical_dom_sf"/>
</dbReference>
<reference evidence="6" key="1">
    <citation type="journal article" date="2017" name="Nature">
        <title>The sunflower genome provides insights into oil metabolism, flowering and Asterid evolution.</title>
        <authorList>
            <person name="Badouin H."/>
            <person name="Gouzy J."/>
            <person name="Grassa C.J."/>
            <person name="Murat F."/>
            <person name="Staton S.E."/>
            <person name="Cottret L."/>
            <person name="Lelandais-Briere C."/>
            <person name="Owens G.L."/>
            <person name="Carrere S."/>
            <person name="Mayjonade B."/>
            <person name="Legrand L."/>
            <person name="Gill N."/>
            <person name="Kane N.C."/>
            <person name="Bowers J.E."/>
            <person name="Hubner S."/>
            <person name="Bellec A."/>
            <person name="Berard A."/>
            <person name="Berges H."/>
            <person name="Blanchet N."/>
            <person name="Boniface M.C."/>
            <person name="Brunel D."/>
            <person name="Catrice O."/>
            <person name="Chaidir N."/>
            <person name="Claudel C."/>
            <person name="Donnadieu C."/>
            <person name="Faraut T."/>
            <person name="Fievet G."/>
            <person name="Helmstetter N."/>
            <person name="King M."/>
            <person name="Knapp S.J."/>
            <person name="Lai Z."/>
            <person name="Le Paslier M.C."/>
            <person name="Lippi Y."/>
            <person name="Lorenzon L."/>
            <person name="Mandel J.R."/>
            <person name="Marage G."/>
            <person name="Marchand G."/>
            <person name="Marquand E."/>
            <person name="Bret-Mestries E."/>
            <person name="Morien E."/>
            <person name="Nambeesan S."/>
            <person name="Nguyen T."/>
            <person name="Pegot-Espagnet P."/>
            <person name="Pouilly N."/>
            <person name="Raftis F."/>
            <person name="Sallet E."/>
            <person name="Schiex T."/>
            <person name="Thomas J."/>
            <person name="Vandecasteele C."/>
            <person name="Vares D."/>
            <person name="Vear F."/>
            <person name="Vautrin S."/>
            <person name="Crespi M."/>
            <person name="Mangin B."/>
            <person name="Burke J.M."/>
            <person name="Salse J."/>
            <person name="Munos S."/>
            <person name="Vincourt P."/>
            <person name="Rieseberg L.H."/>
            <person name="Langlade N.B."/>
        </authorList>
    </citation>
    <scope>NUCLEOTIDE SEQUENCE [LARGE SCALE GENOMIC DNA]</scope>
    <source>
        <strain evidence="6">cv. SF193</strain>
    </source>
</reference>
<evidence type="ECO:0000313" key="6">
    <source>
        <dbReference type="Proteomes" id="UP000215914"/>
    </source>
</evidence>
<keyword evidence="2" id="KW-0677">Repeat</keyword>
<feature type="repeat" description="PPR" evidence="3">
    <location>
        <begin position="241"/>
        <end position="271"/>
    </location>
</feature>
<dbReference type="FunFam" id="1.25.40.10:FF:000348">
    <property type="entry name" value="Pentatricopeptide repeat-containing protein chloroplastic"/>
    <property type="match status" value="1"/>
</dbReference>
<keyword evidence="6" id="KW-1185">Reference proteome</keyword>
<dbReference type="EMBL" id="CM007903">
    <property type="protein sequence ID" value="OTF98076.1"/>
    <property type="molecule type" value="Genomic_DNA"/>
</dbReference>
<dbReference type="InterPro" id="IPR046849">
    <property type="entry name" value="E2_motif"/>
</dbReference>
<dbReference type="Pfam" id="PF13041">
    <property type="entry name" value="PPR_2"/>
    <property type="match status" value="2"/>
</dbReference>
<dbReference type="PANTHER" id="PTHR47926">
    <property type="entry name" value="PENTATRICOPEPTIDE REPEAT-CONTAINING PROTEIN"/>
    <property type="match status" value="1"/>
</dbReference>
<dbReference type="SUPFAM" id="SSF48452">
    <property type="entry name" value="TPR-like"/>
    <property type="match status" value="1"/>
</dbReference>
<dbReference type="Gene3D" id="3.40.50.1820">
    <property type="entry name" value="alpha/beta hydrolase"/>
    <property type="match status" value="1"/>
</dbReference>
<dbReference type="InterPro" id="IPR029058">
    <property type="entry name" value="AB_hydrolase_fold"/>
</dbReference>
<protein>
    <submittedName>
        <fullName evidence="5">Putative peptidase S28, Tetratricopeptide-like helical domain, DYW domain protein</fullName>
    </submittedName>
</protein>
<evidence type="ECO:0000256" key="2">
    <source>
        <dbReference type="ARBA" id="ARBA00022737"/>
    </source>
</evidence>
<name>A0A251SGW9_HELAN</name>
<dbReference type="Pfam" id="PF20430">
    <property type="entry name" value="Eplus_motif"/>
    <property type="match status" value="1"/>
</dbReference>
<feature type="repeat" description="PPR" evidence="3">
    <location>
        <begin position="344"/>
        <end position="374"/>
    </location>
</feature>
<dbReference type="FunFam" id="1.25.40.10:FF:000090">
    <property type="entry name" value="Pentatricopeptide repeat-containing protein, chloroplastic"/>
    <property type="match status" value="1"/>
</dbReference>
<dbReference type="Pfam" id="PF01535">
    <property type="entry name" value="PPR"/>
    <property type="match status" value="4"/>
</dbReference>
<dbReference type="Pfam" id="PF14432">
    <property type="entry name" value="DYW_deaminase"/>
    <property type="match status" value="1"/>
</dbReference>
<dbReference type="GO" id="GO:0009451">
    <property type="term" value="P:RNA modification"/>
    <property type="evidence" value="ECO:0000318"/>
    <property type="project" value="GO_Central"/>
</dbReference>
<dbReference type="GO" id="GO:0003723">
    <property type="term" value="F:RNA binding"/>
    <property type="evidence" value="ECO:0000318"/>
    <property type="project" value="GO_Central"/>
</dbReference>
<dbReference type="FunCoup" id="A0A251SGW9">
    <property type="interactions" value="1746"/>
</dbReference>
<dbReference type="OMA" id="CCTIRIV"/>
<dbReference type="InterPro" id="IPR032867">
    <property type="entry name" value="DYW_dom"/>
</dbReference>
<dbReference type="PROSITE" id="PS51375">
    <property type="entry name" value="PPR"/>
    <property type="match status" value="5"/>
</dbReference>
<dbReference type="NCBIfam" id="TIGR00756">
    <property type="entry name" value="PPR"/>
    <property type="match status" value="5"/>
</dbReference>
<dbReference type="GO" id="GO:0008270">
    <property type="term" value="F:zinc ion binding"/>
    <property type="evidence" value="ECO:0007669"/>
    <property type="project" value="InterPro"/>
</dbReference>
<dbReference type="InterPro" id="IPR002885">
    <property type="entry name" value="PPR_rpt"/>
</dbReference>
<feature type="repeat" description="PPR" evidence="3">
    <location>
        <begin position="272"/>
        <end position="306"/>
    </location>
</feature>
<feature type="domain" description="DYW" evidence="4">
    <location>
        <begin position="591"/>
        <end position="674"/>
    </location>
</feature>
<dbReference type="InterPro" id="IPR046848">
    <property type="entry name" value="E_motif"/>
</dbReference>
<dbReference type="AlphaFoldDB" id="A0A251SGW9"/>
<feature type="repeat" description="PPR" evidence="3">
    <location>
        <begin position="375"/>
        <end position="409"/>
    </location>
</feature>
<evidence type="ECO:0000313" key="5">
    <source>
        <dbReference type="EMBL" id="OTF98076.1"/>
    </source>
</evidence>
<gene>
    <name evidence="5" type="ORF">HannXRQ_Chr14g0441651</name>
</gene>